<feature type="compositionally biased region" description="Low complexity" evidence="1">
    <location>
        <begin position="160"/>
        <end position="179"/>
    </location>
</feature>
<feature type="compositionally biased region" description="Basic and acidic residues" evidence="1">
    <location>
        <begin position="114"/>
        <end position="126"/>
    </location>
</feature>
<proteinExistence type="predicted"/>
<dbReference type="InterPro" id="IPR009273">
    <property type="entry name" value="DUF930"/>
</dbReference>
<evidence type="ECO:0000256" key="1">
    <source>
        <dbReference type="SAM" id="MobiDB-lite"/>
    </source>
</evidence>
<reference evidence="2 3" key="1">
    <citation type="submission" date="2020-08" db="EMBL/GenBank/DDBJ databases">
        <title>Genomic Encyclopedia of Type Strains, Phase IV (KMG-IV): sequencing the most valuable type-strain genomes for metagenomic binning, comparative biology and taxonomic classification.</title>
        <authorList>
            <person name="Goeker M."/>
        </authorList>
    </citation>
    <scope>NUCLEOTIDE SEQUENCE [LARGE SCALE GENOMIC DNA]</scope>
    <source>
        <strain evidence="2 3">DSM 17454</strain>
    </source>
</reference>
<feature type="compositionally biased region" description="Polar residues" evidence="1">
    <location>
        <begin position="127"/>
        <end position="137"/>
    </location>
</feature>
<sequence length="381" mass="40369">MPPLFRSTSVSMEDETRNRRRDLRWALPTSLILHGLLVAVLVAYSQPRPAQEQQEEAVNVTLVPPEQPKPKPAPPPLPKVPAAEKPPEPKQPPASERQMPKPPQIEVLKPVFRFGDKDAGSGKSQEESSAQGSSPSQAKDDDVKPPSEVRPDPASDAEKQAAAAKAAETAQENEAASSQDTGKQEDDKQQGLADGADKQTAVAPTPLGAAGNDAEIALPALAKAPEPRPVDAPKPNLAKVMKAGNSSTRGNSRKAEVVASQPFSGLPGVRKPQSQGGDALSTTAMAGVPRDQRAAKLCASALQRQLVGASYSPDLVPLVPLKRGNVLDVPEAAFRTRTAWHALSFRCEVDAEATTILSLTFRVGATIARDQWARLGLPAND</sequence>
<gene>
    <name evidence="2" type="ORF">HNQ96_003712</name>
</gene>
<dbReference type="AlphaFoldDB" id="A0A8E2BE04"/>
<evidence type="ECO:0008006" key="4">
    <source>
        <dbReference type="Google" id="ProtNLM"/>
    </source>
</evidence>
<feature type="region of interest" description="Disordered" evidence="1">
    <location>
        <begin position="50"/>
        <end position="211"/>
    </location>
</feature>
<evidence type="ECO:0000313" key="2">
    <source>
        <dbReference type="EMBL" id="MBB6467829.1"/>
    </source>
</evidence>
<dbReference type="Proteomes" id="UP000532373">
    <property type="component" value="Unassembled WGS sequence"/>
</dbReference>
<dbReference type="RefSeq" id="WP_246470948.1">
    <property type="nucleotide sequence ID" value="NZ_JACHGI010000007.1"/>
</dbReference>
<name>A0A8E2BE04_9HYPH</name>
<protein>
    <recommendedName>
        <fullName evidence="4">DUF930 domain-containing protein</fullName>
    </recommendedName>
</protein>
<feature type="compositionally biased region" description="Basic and acidic residues" evidence="1">
    <location>
        <begin position="138"/>
        <end position="159"/>
    </location>
</feature>
<dbReference type="Pfam" id="PF06059">
    <property type="entry name" value="DUF930"/>
    <property type="match status" value="1"/>
</dbReference>
<dbReference type="EMBL" id="JACHGI010000007">
    <property type="protein sequence ID" value="MBB6467829.1"/>
    <property type="molecule type" value="Genomic_DNA"/>
</dbReference>
<organism evidence="2 3">
    <name type="scientific">Aminobacter carboxidus</name>
    <dbReference type="NCBI Taxonomy" id="376165"/>
    <lineage>
        <taxon>Bacteria</taxon>
        <taxon>Pseudomonadati</taxon>
        <taxon>Pseudomonadota</taxon>
        <taxon>Alphaproteobacteria</taxon>
        <taxon>Hyphomicrobiales</taxon>
        <taxon>Phyllobacteriaceae</taxon>
        <taxon>Aminobacter</taxon>
    </lineage>
</organism>
<feature type="compositionally biased region" description="Pro residues" evidence="1">
    <location>
        <begin position="65"/>
        <end position="79"/>
    </location>
</feature>
<accession>A0A8E2BE04</accession>
<comment type="caution">
    <text evidence="2">The sequence shown here is derived from an EMBL/GenBank/DDBJ whole genome shotgun (WGS) entry which is preliminary data.</text>
</comment>
<evidence type="ECO:0000313" key="3">
    <source>
        <dbReference type="Proteomes" id="UP000532373"/>
    </source>
</evidence>